<dbReference type="InterPro" id="IPR021109">
    <property type="entry name" value="Peptidase_aspartic_dom_sf"/>
</dbReference>
<dbReference type="InterPro" id="IPR001995">
    <property type="entry name" value="Peptidase_A2_cat"/>
</dbReference>
<accession>A0ABU6YY70</accession>
<sequence>MEEIQKIALEYMRNEDTKAVNFVKRKNQPNFPLQNSSSVPRNPVRKAGKFHDYTPLNASIAEIYQQVSNKGVLPRASQIRNRASVNNGEELHSSRAPKVRFTAEDYKHGSSKDDEPLVITAKLGNGVVKKILVDTGADSNILFRNAFDALGLQNHHLKPQLARFVGLADNYIKPDGAVNLLVTFGEGFEANVV</sequence>
<protein>
    <recommendedName>
        <fullName evidence="2">Peptidase A2 domain-containing protein</fullName>
    </recommendedName>
</protein>
<dbReference type="EMBL" id="JASCZI010244675">
    <property type="protein sequence ID" value="MED6214304.1"/>
    <property type="molecule type" value="Genomic_DNA"/>
</dbReference>
<evidence type="ECO:0000256" key="1">
    <source>
        <dbReference type="ARBA" id="ARBA00022801"/>
    </source>
</evidence>
<name>A0ABU6YY70_9FABA</name>
<evidence type="ECO:0000259" key="2">
    <source>
        <dbReference type="PROSITE" id="PS50175"/>
    </source>
</evidence>
<evidence type="ECO:0000313" key="3">
    <source>
        <dbReference type="EMBL" id="MED6214304.1"/>
    </source>
</evidence>
<keyword evidence="1" id="KW-0378">Hydrolase</keyword>
<comment type="caution">
    <text evidence="3">The sequence shown here is derived from an EMBL/GenBank/DDBJ whole genome shotgun (WGS) entry which is preliminary data.</text>
</comment>
<dbReference type="PROSITE" id="PS50175">
    <property type="entry name" value="ASP_PROT_RETROV"/>
    <property type="match status" value="1"/>
</dbReference>
<reference evidence="3 4" key="1">
    <citation type="journal article" date="2023" name="Plants (Basel)">
        <title>Bridging the Gap: Combining Genomics and Transcriptomics Approaches to Understand Stylosanthes scabra, an Orphan Legume from the Brazilian Caatinga.</title>
        <authorList>
            <person name="Ferreira-Neto J.R.C."/>
            <person name="da Silva M.D."/>
            <person name="Binneck E."/>
            <person name="de Melo N.F."/>
            <person name="da Silva R.H."/>
            <person name="de Melo A.L.T.M."/>
            <person name="Pandolfi V."/>
            <person name="Bustamante F.O."/>
            <person name="Brasileiro-Vidal A.C."/>
            <person name="Benko-Iseppon A.M."/>
        </authorList>
    </citation>
    <scope>NUCLEOTIDE SEQUENCE [LARGE SCALE GENOMIC DNA]</scope>
    <source>
        <tissue evidence="3">Leaves</tissue>
    </source>
</reference>
<dbReference type="Gene3D" id="2.40.70.10">
    <property type="entry name" value="Acid Proteases"/>
    <property type="match status" value="1"/>
</dbReference>
<evidence type="ECO:0000313" key="4">
    <source>
        <dbReference type="Proteomes" id="UP001341840"/>
    </source>
</evidence>
<keyword evidence="4" id="KW-1185">Reference proteome</keyword>
<feature type="domain" description="Peptidase A2" evidence="2">
    <location>
        <begin position="129"/>
        <end position="142"/>
    </location>
</feature>
<proteinExistence type="predicted"/>
<organism evidence="3 4">
    <name type="scientific">Stylosanthes scabra</name>
    <dbReference type="NCBI Taxonomy" id="79078"/>
    <lineage>
        <taxon>Eukaryota</taxon>
        <taxon>Viridiplantae</taxon>
        <taxon>Streptophyta</taxon>
        <taxon>Embryophyta</taxon>
        <taxon>Tracheophyta</taxon>
        <taxon>Spermatophyta</taxon>
        <taxon>Magnoliopsida</taxon>
        <taxon>eudicotyledons</taxon>
        <taxon>Gunneridae</taxon>
        <taxon>Pentapetalae</taxon>
        <taxon>rosids</taxon>
        <taxon>fabids</taxon>
        <taxon>Fabales</taxon>
        <taxon>Fabaceae</taxon>
        <taxon>Papilionoideae</taxon>
        <taxon>50 kb inversion clade</taxon>
        <taxon>dalbergioids sensu lato</taxon>
        <taxon>Dalbergieae</taxon>
        <taxon>Pterocarpus clade</taxon>
        <taxon>Stylosanthes</taxon>
    </lineage>
</organism>
<gene>
    <name evidence="3" type="ORF">PIB30_101733</name>
</gene>
<dbReference type="Proteomes" id="UP001341840">
    <property type="component" value="Unassembled WGS sequence"/>
</dbReference>